<dbReference type="EMBL" id="GDJX01020882">
    <property type="protein sequence ID" value="JAT47054.1"/>
    <property type="molecule type" value="Transcribed_RNA"/>
</dbReference>
<gene>
    <name evidence="1" type="primary">lmo2</name>
    <name evidence="1" type="ORF">g.114350</name>
</gene>
<organism evidence="1">
    <name type="scientific">Anthurium amnicola</name>
    <dbReference type="NCBI Taxonomy" id="1678845"/>
    <lineage>
        <taxon>Eukaryota</taxon>
        <taxon>Viridiplantae</taxon>
        <taxon>Streptophyta</taxon>
        <taxon>Embryophyta</taxon>
        <taxon>Tracheophyta</taxon>
        <taxon>Spermatophyta</taxon>
        <taxon>Magnoliopsida</taxon>
        <taxon>Liliopsida</taxon>
        <taxon>Araceae</taxon>
        <taxon>Pothoideae</taxon>
        <taxon>Potheae</taxon>
        <taxon>Anthurium</taxon>
    </lineage>
</organism>
<reference evidence="1" key="1">
    <citation type="submission" date="2015-07" db="EMBL/GenBank/DDBJ databases">
        <title>Transcriptome Assembly of Anthurium amnicola.</title>
        <authorList>
            <person name="Suzuki J."/>
        </authorList>
    </citation>
    <scope>NUCLEOTIDE SEQUENCE</scope>
</reference>
<evidence type="ECO:0000313" key="1">
    <source>
        <dbReference type="EMBL" id="JAT47054.1"/>
    </source>
</evidence>
<accession>A0A1D1XXD7</accession>
<sequence>MDVTTISLYRRMRELMLCTFEREESPVDEFFVVKVSHKSTGACCPEQDLGDAEFLSGIEGEAHGPVGDDTGDRGDVARRVLCDEQVAKKGKAGVHCGHAERGDVLRGIEVRGREAIGDGVEAKVREASEGRGAPRLEEAAVVVLGVDEGDVEATGVETKGQVQHGGYVALRWERDANRVGLLSFS</sequence>
<dbReference type="AlphaFoldDB" id="A0A1D1XXD7"/>
<protein>
    <submittedName>
        <fullName evidence="1">Rhombotin-2</fullName>
    </submittedName>
</protein>
<name>A0A1D1XXD7_9ARAE</name>
<proteinExistence type="predicted"/>